<protein>
    <submittedName>
        <fullName evidence="1">Uncharacterized protein</fullName>
    </submittedName>
</protein>
<sequence length="227" mass="24894">MKYGQLEIITLSRHYGDDRETDSAALPVFLNKPTRLRGGVFIEAGVPLDRSGPGLRTAIFVSRYPGPVISPPGPGRPPLAVFAQTSIELCIETFTPFPPERAPPISGAAFFTISPDFHTRRPRSPANAPDAICTWSIITLRSRTACDADADAVENLYVGEFIIGHFNGIPIGDRAQPFPHSSRPVKRDFYTRPIDGAATSNSRNGGGNYVKCHIRRVASRRLHFLLQ</sequence>
<gene>
    <name evidence="1" type="ORF">EVAR_65163_1</name>
</gene>
<keyword evidence="2" id="KW-1185">Reference proteome</keyword>
<reference evidence="1 2" key="1">
    <citation type="journal article" date="2019" name="Commun. Biol.">
        <title>The bagworm genome reveals a unique fibroin gene that provides high tensile strength.</title>
        <authorList>
            <person name="Kono N."/>
            <person name="Nakamura H."/>
            <person name="Ohtoshi R."/>
            <person name="Tomita M."/>
            <person name="Numata K."/>
            <person name="Arakawa K."/>
        </authorList>
    </citation>
    <scope>NUCLEOTIDE SEQUENCE [LARGE SCALE GENOMIC DNA]</scope>
</reference>
<comment type="caution">
    <text evidence="1">The sequence shown here is derived from an EMBL/GenBank/DDBJ whole genome shotgun (WGS) entry which is preliminary data.</text>
</comment>
<proteinExistence type="predicted"/>
<dbReference type="AlphaFoldDB" id="A0A4C1ZKC2"/>
<name>A0A4C1ZKC2_EUMVA</name>
<dbReference type="EMBL" id="BGZK01001993">
    <property type="protein sequence ID" value="GBP89331.1"/>
    <property type="molecule type" value="Genomic_DNA"/>
</dbReference>
<accession>A0A4C1ZKC2</accession>
<evidence type="ECO:0000313" key="1">
    <source>
        <dbReference type="EMBL" id="GBP89331.1"/>
    </source>
</evidence>
<evidence type="ECO:0000313" key="2">
    <source>
        <dbReference type="Proteomes" id="UP000299102"/>
    </source>
</evidence>
<organism evidence="1 2">
    <name type="scientific">Eumeta variegata</name>
    <name type="common">Bagworm moth</name>
    <name type="synonym">Eumeta japonica</name>
    <dbReference type="NCBI Taxonomy" id="151549"/>
    <lineage>
        <taxon>Eukaryota</taxon>
        <taxon>Metazoa</taxon>
        <taxon>Ecdysozoa</taxon>
        <taxon>Arthropoda</taxon>
        <taxon>Hexapoda</taxon>
        <taxon>Insecta</taxon>
        <taxon>Pterygota</taxon>
        <taxon>Neoptera</taxon>
        <taxon>Endopterygota</taxon>
        <taxon>Lepidoptera</taxon>
        <taxon>Glossata</taxon>
        <taxon>Ditrysia</taxon>
        <taxon>Tineoidea</taxon>
        <taxon>Psychidae</taxon>
        <taxon>Oiketicinae</taxon>
        <taxon>Eumeta</taxon>
    </lineage>
</organism>
<dbReference type="Proteomes" id="UP000299102">
    <property type="component" value="Unassembled WGS sequence"/>
</dbReference>